<reference evidence="1 2" key="1">
    <citation type="submission" date="2019-02" db="EMBL/GenBank/DDBJ databases">
        <title>Genome sequencing of the rare red list fungi Phellinidium pouzarii.</title>
        <authorList>
            <person name="Buettner E."/>
            <person name="Kellner H."/>
        </authorList>
    </citation>
    <scope>NUCLEOTIDE SEQUENCE [LARGE SCALE GENOMIC DNA]</scope>
    <source>
        <strain evidence="1 2">DSM 108285</strain>
    </source>
</reference>
<evidence type="ECO:0000313" key="2">
    <source>
        <dbReference type="Proteomes" id="UP000308199"/>
    </source>
</evidence>
<dbReference type="EMBL" id="SGPK01000472">
    <property type="protein sequence ID" value="THH03292.1"/>
    <property type="molecule type" value="Genomic_DNA"/>
</dbReference>
<organism evidence="1 2">
    <name type="scientific">Phellinidium pouzarii</name>
    <dbReference type="NCBI Taxonomy" id="167371"/>
    <lineage>
        <taxon>Eukaryota</taxon>
        <taxon>Fungi</taxon>
        <taxon>Dikarya</taxon>
        <taxon>Basidiomycota</taxon>
        <taxon>Agaricomycotina</taxon>
        <taxon>Agaricomycetes</taxon>
        <taxon>Hymenochaetales</taxon>
        <taxon>Hymenochaetaceae</taxon>
        <taxon>Phellinidium</taxon>
    </lineage>
</organism>
<evidence type="ECO:0000313" key="1">
    <source>
        <dbReference type="EMBL" id="THH03292.1"/>
    </source>
</evidence>
<accession>A0A4S4KWS9</accession>
<keyword evidence="2" id="KW-1185">Reference proteome</keyword>
<dbReference type="Proteomes" id="UP000308199">
    <property type="component" value="Unassembled WGS sequence"/>
</dbReference>
<protein>
    <submittedName>
        <fullName evidence="1">Uncharacterized protein</fullName>
    </submittedName>
</protein>
<sequence>MSSPCSSSTHLVLVSSDHKEEKDYSAAFADLASKCGVCAPPTMCAFIGIPAPLLEYNSQYRTAKKAKPSSLSLFKKRFCALKHRRLTSLSIRKPSATCLREHIQEEKV</sequence>
<comment type="caution">
    <text evidence="1">The sequence shown here is derived from an EMBL/GenBank/DDBJ whole genome shotgun (WGS) entry which is preliminary data.</text>
</comment>
<gene>
    <name evidence="1" type="ORF">EW145_g6369</name>
</gene>
<dbReference type="AlphaFoldDB" id="A0A4S4KWS9"/>
<name>A0A4S4KWS9_9AGAM</name>
<proteinExistence type="predicted"/>